<dbReference type="EMBL" id="VTEV01000002">
    <property type="protein sequence ID" value="TYS69946.1"/>
    <property type="molecule type" value="Genomic_DNA"/>
</dbReference>
<dbReference type="Proteomes" id="UP000322524">
    <property type="component" value="Unassembled WGS sequence"/>
</dbReference>
<evidence type="ECO:0000313" key="2">
    <source>
        <dbReference type="Proteomes" id="UP000322524"/>
    </source>
</evidence>
<gene>
    <name evidence="1" type="ORF">FZC76_05645</name>
</gene>
<dbReference type="InterPro" id="IPR013324">
    <property type="entry name" value="RNA_pol_sigma_r3/r4-like"/>
</dbReference>
<protein>
    <submittedName>
        <fullName evidence="1">DUF1492 domain-containing protein</fullName>
    </submittedName>
</protein>
<organism evidence="1 2">
    <name type="scientific">Sutcliffiella horikoshii</name>
    <dbReference type="NCBI Taxonomy" id="79883"/>
    <lineage>
        <taxon>Bacteria</taxon>
        <taxon>Bacillati</taxon>
        <taxon>Bacillota</taxon>
        <taxon>Bacilli</taxon>
        <taxon>Bacillales</taxon>
        <taxon>Bacillaceae</taxon>
        <taxon>Sutcliffiella</taxon>
    </lineage>
</organism>
<proteinExistence type="predicted"/>
<dbReference type="SUPFAM" id="SSF88659">
    <property type="entry name" value="Sigma3 and sigma4 domains of RNA polymerase sigma factors"/>
    <property type="match status" value="1"/>
</dbReference>
<comment type="caution">
    <text evidence="1">The sequence shown here is derived from an EMBL/GenBank/DDBJ whole genome shotgun (WGS) entry which is preliminary data.</text>
</comment>
<dbReference type="Gene3D" id="1.10.10.10">
    <property type="entry name" value="Winged helix-like DNA-binding domain superfamily/Winged helix DNA-binding domain"/>
    <property type="match status" value="1"/>
</dbReference>
<dbReference type="Pfam" id="PF07374">
    <property type="entry name" value="DUF1492"/>
    <property type="match status" value="1"/>
</dbReference>
<dbReference type="InterPro" id="IPR010861">
    <property type="entry name" value="DUF1492"/>
</dbReference>
<evidence type="ECO:0000313" key="1">
    <source>
        <dbReference type="EMBL" id="TYS69946.1"/>
    </source>
</evidence>
<dbReference type="OrthoDB" id="3242975at2"/>
<accession>A0A5D4T6V1</accession>
<name>A0A5D4T6V1_9BACI</name>
<reference evidence="1 2" key="1">
    <citation type="submission" date="2019-08" db="EMBL/GenBank/DDBJ databases">
        <title>Bacillus genomes from the desert of Cuatro Cienegas, Coahuila.</title>
        <authorList>
            <person name="Olmedo-Alvarez G."/>
        </authorList>
    </citation>
    <scope>NUCLEOTIDE SEQUENCE [LARGE SCALE GENOMIC DNA]</scope>
    <source>
        <strain evidence="1 2">CH28_1T</strain>
    </source>
</reference>
<dbReference type="InterPro" id="IPR036388">
    <property type="entry name" value="WH-like_DNA-bd_sf"/>
</dbReference>
<sequence length="143" mass="16539">MDAKEYFSRSAKLDETINSKLQQVAVLRDLALKTTSVLQTDKIQGTKQRSPMENALVKLMSLEEEINTDIDSLVDLKRELASLIARIDNPSYRLLLELRYLSGRTWDEVAAMMGYEVSWIYRLHKKALKEANRILEDTTIEYI</sequence>
<dbReference type="AlphaFoldDB" id="A0A5D4T6V1"/>